<evidence type="ECO:0000313" key="9">
    <source>
        <dbReference type="Proteomes" id="UP000320735"/>
    </source>
</evidence>
<dbReference type="Pfam" id="PF10502">
    <property type="entry name" value="Peptidase_S26"/>
    <property type="match status" value="1"/>
</dbReference>
<dbReference type="GO" id="GO:0009003">
    <property type="term" value="F:signal peptidase activity"/>
    <property type="evidence" value="ECO:0007669"/>
    <property type="project" value="UniProtKB-EC"/>
</dbReference>
<dbReference type="InterPro" id="IPR019757">
    <property type="entry name" value="Pept_S26A_signal_pept_1_Lys-AS"/>
</dbReference>
<dbReference type="Proteomes" id="UP000320735">
    <property type="component" value="Unassembled WGS sequence"/>
</dbReference>
<evidence type="ECO:0000256" key="5">
    <source>
        <dbReference type="ARBA" id="ARBA00022801"/>
    </source>
</evidence>
<dbReference type="PANTHER" id="PTHR43390:SF1">
    <property type="entry name" value="CHLOROPLAST PROCESSING PEPTIDASE"/>
    <property type="match status" value="1"/>
</dbReference>
<protein>
    <recommendedName>
        <fullName evidence="4 6">Signal peptidase I</fullName>
        <ecNumber evidence="3 6">3.4.21.89</ecNumber>
    </recommendedName>
</protein>
<dbReference type="PRINTS" id="PR00727">
    <property type="entry name" value="LEADERPTASE"/>
</dbReference>
<reference evidence="8 9" key="1">
    <citation type="submission" date="2019-02" db="EMBL/GenBank/DDBJ databases">
        <title>Deep-cultivation of Planctomycetes and their phenomic and genomic characterization uncovers novel biology.</title>
        <authorList>
            <person name="Wiegand S."/>
            <person name="Jogler M."/>
            <person name="Boedeker C."/>
            <person name="Pinto D."/>
            <person name="Vollmers J."/>
            <person name="Rivas-Marin E."/>
            <person name="Kohn T."/>
            <person name="Peeters S.H."/>
            <person name="Heuer A."/>
            <person name="Rast P."/>
            <person name="Oberbeckmann S."/>
            <person name="Bunk B."/>
            <person name="Jeske O."/>
            <person name="Meyerdierks A."/>
            <person name="Storesund J.E."/>
            <person name="Kallscheuer N."/>
            <person name="Luecker S."/>
            <person name="Lage O.M."/>
            <person name="Pohl T."/>
            <person name="Merkel B.J."/>
            <person name="Hornburger P."/>
            <person name="Mueller R.-W."/>
            <person name="Bruemmer F."/>
            <person name="Labrenz M."/>
            <person name="Spormann A.M."/>
            <person name="Op Den Camp H."/>
            <person name="Overmann J."/>
            <person name="Amann R."/>
            <person name="Jetten M.S.M."/>
            <person name="Mascher T."/>
            <person name="Medema M.H."/>
            <person name="Devos D.P."/>
            <person name="Kaster A.-K."/>
            <person name="Ovreas L."/>
            <person name="Rohde M."/>
            <person name="Galperin M.Y."/>
            <person name="Jogler C."/>
        </authorList>
    </citation>
    <scope>NUCLEOTIDE SEQUENCE [LARGE SCALE GENOMIC DNA]</scope>
    <source>
        <strain evidence="8 9">CA54</strain>
    </source>
</reference>
<dbReference type="GO" id="GO:0004252">
    <property type="term" value="F:serine-type endopeptidase activity"/>
    <property type="evidence" value="ECO:0007669"/>
    <property type="project" value="InterPro"/>
</dbReference>
<comment type="subcellular location">
    <subcellularLocation>
        <location evidence="6">Membrane</location>
        <topology evidence="6">Single-pass type II membrane protein</topology>
    </subcellularLocation>
</comment>
<dbReference type="AlphaFoldDB" id="A0A5C6B6S1"/>
<dbReference type="RefSeq" id="WP_146373855.1">
    <property type="nucleotide sequence ID" value="NZ_SJPP01000003.1"/>
</dbReference>
<keyword evidence="6" id="KW-0645">Protease</keyword>
<gene>
    <name evidence="8" type="ORF">CA54_54340</name>
</gene>
<dbReference type="SUPFAM" id="SSF51306">
    <property type="entry name" value="LexA/Signal peptidase"/>
    <property type="match status" value="2"/>
</dbReference>
<feature type="domain" description="Peptidase S26" evidence="7">
    <location>
        <begin position="104"/>
        <end position="193"/>
    </location>
</feature>
<dbReference type="NCBIfam" id="TIGR02227">
    <property type="entry name" value="sigpep_I_bact"/>
    <property type="match status" value="1"/>
</dbReference>
<dbReference type="Gene3D" id="2.10.109.10">
    <property type="entry name" value="Umud Fragment, subunit A"/>
    <property type="match status" value="2"/>
</dbReference>
<organism evidence="8 9">
    <name type="scientific">Symmachiella macrocystis</name>
    <dbReference type="NCBI Taxonomy" id="2527985"/>
    <lineage>
        <taxon>Bacteria</taxon>
        <taxon>Pseudomonadati</taxon>
        <taxon>Planctomycetota</taxon>
        <taxon>Planctomycetia</taxon>
        <taxon>Planctomycetales</taxon>
        <taxon>Planctomycetaceae</taxon>
        <taxon>Symmachiella</taxon>
    </lineage>
</organism>
<comment type="similarity">
    <text evidence="2 6">Belongs to the peptidase S26 family.</text>
</comment>
<evidence type="ECO:0000256" key="4">
    <source>
        <dbReference type="ARBA" id="ARBA00019232"/>
    </source>
</evidence>
<dbReference type="InterPro" id="IPR000223">
    <property type="entry name" value="Pept_S26A_signal_pept_1"/>
</dbReference>
<evidence type="ECO:0000256" key="2">
    <source>
        <dbReference type="ARBA" id="ARBA00009370"/>
    </source>
</evidence>
<dbReference type="GO" id="GO:0016020">
    <property type="term" value="C:membrane"/>
    <property type="evidence" value="ECO:0007669"/>
    <property type="project" value="UniProtKB-SubCell"/>
</dbReference>
<comment type="catalytic activity">
    <reaction evidence="1 6">
        <text>Cleavage of hydrophobic, N-terminal signal or leader sequences from secreted and periplasmic proteins.</text>
        <dbReference type="EC" id="3.4.21.89"/>
    </reaction>
</comment>
<comment type="caution">
    <text evidence="8">The sequence shown here is derived from an EMBL/GenBank/DDBJ whole genome shotgun (WGS) entry which is preliminary data.</text>
</comment>
<dbReference type="OrthoDB" id="9802919at2"/>
<dbReference type="PANTHER" id="PTHR43390">
    <property type="entry name" value="SIGNAL PEPTIDASE I"/>
    <property type="match status" value="1"/>
</dbReference>
<dbReference type="InterPro" id="IPR019533">
    <property type="entry name" value="Peptidase_S26"/>
</dbReference>
<accession>A0A5C6B6S1</accession>
<dbReference type="GO" id="GO:0006465">
    <property type="term" value="P:signal peptide processing"/>
    <property type="evidence" value="ECO:0007669"/>
    <property type="project" value="InterPro"/>
</dbReference>
<dbReference type="CDD" id="cd06530">
    <property type="entry name" value="S26_SPase_I"/>
    <property type="match status" value="1"/>
</dbReference>
<evidence type="ECO:0000256" key="1">
    <source>
        <dbReference type="ARBA" id="ARBA00000677"/>
    </source>
</evidence>
<name>A0A5C6B6S1_9PLAN</name>
<proteinExistence type="inferred from homology"/>
<evidence type="ECO:0000256" key="6">
    <source>
        <dbReference type="RuleBase" id="RU362042"/>
    </source>
</evidence>
<dbReference type="EMBL" id="SJPP01000003">
    <property type="protein sequence ID" value="TWU07029.1"/>
    <property type="molecule type" value="Genomic_DNA"/>
</dbReference>
<evidence type="ECO:0000313" key="8">
    <source>
        <dbReference type="EMBL" id="TWU07029.1"/>
    </source>
</evidence>
<dbReference type="InterPro" id="IPR036286">
    <property type="entry name" value="LexA/Signal_pep-like_sf"/>
</dbReference>
<sequence>MLSTSENVESQPNARSHRGYGAVRQCVEFLVCLGIAVSLCKTFAVETYMIETGSMAPGFYGWHREVTCPQCRWHFAFGVEQDQGDDEAICPNCDFREIPVPAVEADSGDSQNVAGDRVMVHKHLFDLRPPRRWEIAMFRNPGQPTENYVKRIVGLPGETIQLREGDVYINGEIQRKTLAQQRQMRIAVYDNDYQPHDTDRNWHPRWRAQAEQSPWLVDGGDFDIFIKHSQATLSDQLHWIDYQHWIRQGGLRTTTVPLTQWPPEADPPNPFFSNVTHDAAKKQLVCRGAMPLAAREHLAGLSKDFAFQQAVDLLFERSHRAPISDGYGYNPSAGETPVRDLMLELQLTYSGGTGEFTVRMSDGREIMDCRLDFGRKMIELFSSQETTPIFKHPLPESLLTGTAKLEMSLMDRQCLVAVDSVLIGQSWTYPAESAPSPPPQKPVQFGAAGINLRVSAIKLFRDVQYLSKSNEAAFLPYTLGDDEYFALGDNSPISEDSRVWLAQPTARKLTSRHFIGRPFLVHLPSKTWRSSISIPDFSRIRYIR</sequence>
<dbReference type="EC" id="3.4.21.89" evidence="3 6"/>
<dbReference type="PROSITE" id="PS00760">
    <property type="entry name" value="SPASE_I_2"/>
    <property type="match status" value="1"/>
</dbReference>
<evidence type="ECO:0000259" key="7">
    <source>
        <dbReference type="Pfam" id="PF10502"/>
    </source>
</evidence>
<keyword evidence="5 6" id="KW-0378">Hydrolase</keyword>
<keyword evidence="9" id="KW-1185">Reference proteome</keyword>
<evidence type="ECO:0000256" key="3">
    <source>
        <dbReference type="ARBA" id="ARBA00013208"/>
    </source>
</evidence>